<dbReference type="InterPro" id="IPR000794">
    <property type="entry name" value="Beta-ketoacyl_synthase"/>
</dbReference>
<proteinExistence type="inferred from homology"/>
<sequence>MTPSTNVAKVTGMGVVTPTGTGVPAWTAALKTAATHYSVKAFHQGERVFSFPVAAVNDVDLLSLTAGLQVKEALLEKIRRLRHISRSTSYGIYCALEAWTDAGFNDADTDLTRVAIISGGTNIQQAALQAEQEKYREKLQFMNPNYGLNFFDTDLVGALSGLLGIRGEGHTIGAASASGNMAVIQGCRLLATGAYDVVVVVAPLMDLSVYEYQGFTALGAMAPWTEGATAADICRPFDAAHRGFVYGQSAGCIILESAAHAAGRGKTGYGDITGYGISLDANRSPHPSAEGETTAMLKALTAAGINAAQLGYVNTHGSSSALGDATEVAALLAAGLSGVKANSTKSLIGHGLSAAGLVECIATLIQINHGFVHANHNLENPISSDIDWIQQQAREAVIDYALTNSFGFGGINTAIILRKN</sequence>
<dbReference type="Proteomes" id="UP001207742">
    <property type="component" value="Unassembled WGS sequence"/>
</dbReference>
<accession>A0ABT3IKA5</accession>
<dbReference type="NCBIfam" id="NF005490">
    <property type="entry name" value="PRK07103.1"/>
    <property type="match status" value="1"/>
</dbReference>
<dbReference type="RefSeq" id="WP_264729992.1">
    <property type="nucleotide sequence ID" value="NZ_JAPDNR010000001.1"/>
</dbReference>
<dbReference type="PANTHER" id="PTHR11712">
    <property type="entry name" value="POLYKETIDE SYNTHASE-RELATED"/>
    <property type="match status" value="1"/>
</dbReference>
<dbReference type="Pfam" id="PF00109">
    <property type="entry name" value="ketoacyl-synt"/>
    <property type="match status" value="1"/>
</dbReference>
<feature type="domain" description="Ketosynthase family 3 (KS3)" evidence="4">
    <location>
        <begin position="5"/>
        <end position="419"/>
    </location>
</feature>
<protein>
    <recommendedName>
        <fullName evidence="4">Ketosynthase family 3 (KS3) domain-containing protein</fullName>
    </recommendedName>
</protein>
<evidence type="ECO:0000313" key="5">
    <source>
        <dbReference type="EMBL" id="MCW3484402.1"/>
    </source>
</evidence>
<dbReference type="SMART" id="SM00825">
    <property type="entry name" value="PKS_KS"/>
    <property type="match status" value="1"/>
</dbReference>
<dbReference type="SUPFAM" id="SSF53901">
    <property type="entry name" value="Thiolase-like"/>
    <property type="match status" value="2"/>
</dbReference>
<comment type="caution">
    <text evidence="5">The sequence shown here is derived from an EMBL/GenBank/DDBJ whole genome shotgun (WGS) entry which is preliminary data.</text>
</comment>
<reference evidence="5 6" key="1">
    <citation type="submission" date="2022-10" db="EMBL/GenBank/DDBJ databases">
        <title>Chitinophaga nivalis PC15 sp. nov., isolated from Pyeongchang county, South Korea.</title>
        <authorList>
            <person name="Trinh H.N."/>
        </authorList>
    </citation>
    <scope>NUCLEOTIDE SEQUENCE [LARGE SCALE GENOMIC DNA]</scope>
    <source>
        <strain evidence="5 6">PC14</strain>
    </source>
</reference>
<evidence type="ECO:0000256" key="1">
    <source>
        <dbReference type="ARBA" id="ARBA00008467"/>
    </source>
</evidence>
<evidence type="ECO:0000259" key="4">
    <source>
        <dbReference type="PROSITE" id="PS52004"/>
    </source>
</evidence>
<dbReference type="InterPro" id="IPR016039">
    <property type="entry name" value="Thiolase-like"/>
</dbReference>
<keyword evidence="2 3" id="KW-0808">Transferase</keyword>
<evidence type="ECO:0000256" key="2">
    <source>
        <dbReference type="ARBA" id="ARBA00022679"/>
    </source>
</evidence>
<keyword evidence="6" id="KW-1185">Reference proteome</keyword>
<dbReference type="PANTHER" id="PTHR11712:SF336">
    <property type="entry name" value="3-OXOACYL-[ACYL-CARRIER-PROTEIN] SYNTHASE, MITOCHONDRIAL"/>
    <property type="match status" value="1"/>
</dbReference>
<dbReference type="InterPro" id="IPR014030">
    <property type="entry name" value="Ketoacyl_synth_N"/>
</dbReference>
<dbReference type="EMBL" id="JAPDNS010000001">
    <property type="protein sequence ID" value="MCW3484402.1"/>
    <property type="molecule type" value="Genomic_DNA"/>
</dbReference>
<dbReference type="CDD" id="cd00834">
    <property type="entry name" value="KAS_I_II"/>
    <property type="match status" value="1"/>
</dbReference>
<dbReference type="InterPro" id="IPR014031">
    <property type="entry name" value="Ketoacyl_synth_C"/>
</dbReference>
<dbReference type="PROSITE" id="PS52004">
    <property type="entry name" value="KS3_2"/>
    <property type="match status" value="1"/>
</dbReference>
<dbReference type="Gene3D" id="3.40.47.10">
    <property type="match status" value="2"/>
</dbReference>
<evidence type="ECO:0000256" key="3">
    <source>
        <dbReference type="RuleBase" id="RU003694"/>
    </source>
</evidence>
<gene>
    <name evidence="5" type="ORF">OL497_10885</name>
</gene>
<dbReference type="InterPro" id="IPR020841">
    <property type="entry name" value="PKS_Beta-ketoAc_synthase_dom"/>
</dbReference>
<organism evidence="5 6">
    <name type="scientific">Chitinophaga nivalis</name>
    <dbReference type="NCBI Taxonomy" id="2991709"/>
    <lineage>
        <taxon>Bacteria</taxon>
        <taxon>Pseudomonadati</taxon>
        <taxon>Bacteroidota</taxon>
        <taxon>Chitinophagia</taxon>
        <taxon>Chitinophagales</taxon>
        <taxon>Chitinophagaceae</taxon>
        <taxon>Chitinophaga</taxon>
    </lineage>
</organism>
<dbReference type="Pfam" id="PF02801">
    <property type="entry name" value="Ketoacyl-synt_C"/>
    <property type="match status" value="1"/>
</dbReference>
<comment type="similarity">
    <text evidence="1 3">Belongs to the thiolase-like superfamily. Beta-ketoacyl-ACP synthases family.</text>
</comment>
<name>A0ABT3IKA5_9BACT</name>
<evidence type="ECO:0000313" key="6">
    <source>
        <dbReference type="Proteomes" id="UP001207742"/>
    </source>
</evidence>